<feature type="region of interest" description="Disordered" evidence="8">
    <location>
        <begin position="1"/>
        <end position="25"/>
    </location>
</feature>
<evidence type="ECO:0000256" key="4">
    <source>
        <dbReference type="ARBA" id="ARBA00022519"/>
    </source>
</evidence>
<gene>
    <name evidence="11" type="ORF">J2S44_006636</name>
</gene>
<sequence length="411" mass="44124">MAATKTFDYSSVDATGKRSKGKIDASNEASAAQMLRQRGIVPLSIAESGQGLNKELSIPGLSGRVTLKDLSVFSRQFATLTASGMSLLRTLAVLEEQTTKAPLRKALSDIRSDVSAGVALSAAMGKHNRIFPTLMIAMIRAGEAGGFMDQALERIAVNFEKDAVLRGKIKSALTYPAIVLGFSFVLIAGVLKFIVPVFEKMFRDLGGDLPLPTKIIVNASHSLPWTGPLMLVLVIGGTIGVRQGLRRSPAFRLWFDRAKLRLPVFGSLLRKIAISRFSRNLGTLLSSGVPMLQALDVVGATTGNAVIAHAMKDVQDSIRDGQPMSAPLGRHSVFPQMVTQMIEVGEESGQISQMLGKIADFYDREVDTAAESLTASIEPLMVLFMGVTVGSMVVCLYLPMFTVYQNIGGTS</sequence>
<keyword evidence="7 9" id="KW-0472">Membrane</keyword>
<evidence type="ECO:0000313" key="12">
    <source>
        <dbReference type="Proteomes" id="UP001183629"/>
    </source>
</evidence>
<dbReference type="FunFam" id="1.20.81.30:FF:000001">
    <property type="entry name" value="Type II secretion system protein F"/>
    <property type="match status" value="2"/>
</dbReference>
<organism evidence="11 12">
    <name type="scientific">Catenuloplanes niger</name>
    <dbReference type="NCBI Taxonomy" id="587534"/>
    <lineage>
        <taxon>Bacteria</taxon>
        <taxon>Bacillati</taxon>
        <taxon>Actinomycetota</taxon>
        <taxon>Actinomycetes</taxon>
        <taxon>Micromonosporales</taxon>
        <taxon>Micromonosporaceae</taxon>
        <taxon>Catenuloplanes</taxon>
    </lineage>
</organism>
<feature type="transmembrane region" description="Helical" evidence="9">
    <location>
        <begin position="380"/>
        <end position="401"/>
    </location>
</feature>
<evidence type="ECO:0000313" key="11">
    <source>
        <dbReference type="EMBL" id="MDR7326386.1"/>
    </source>
</evidence>
<dbReference type="Pfam" id="PF00482">
    <property type="entry name" value="T2SSF"/>
    <property type="match status" value="2"/>
</dbReference>
<feature type="transmembrane region" description="Helical" evidence="9">
    <location>
        <begin position="173"/>
        <end position="195"/>
    </location>
</feature>
<dbReference type="AlphaFoldDB" id="A0AAE3ZV76"/>
<dbReference type="GO" id="GO:0005886">
    <property type="term" value="C:plasma membrane"/>
    <property type="evidence" value="ECO:0007669"/>
    <property type="project" value="UniProtKB-SubCell"/>
</dbReference>
<comment type="subcellular location">
    <subcellularLocation>
        <location evidence="1">Cell inner membrane</location>
        <topology evidence="1">Multi-pass membrane protein</topology>
    </subcellularLocation>
</comment>
<keyword evidence="12" id="KW-1185">Reference proteome</keyword>
<reference evidence="11 12" key="1">
    <citation type="submission" date="2023-07" db="EMBL/GenBank/DDBJ databases">
        <title>Sequencing the genomes of 1000 actinobacteria strains.</title>
        <authorList>
            <person name="Klenk H.-P."/>
        </authorList>
    </citation>
    <scope>NUCLEOTIDE SEQUENCE [LARGE SCALE GENOMIC DNA]</scope>
    <source>
        <strain evidence="11 12">DSM 44711</strain>
    </source>
</reference>
<keyword evidence="6 9" id="KW-1133">Transmembrane helix</keyword>
<name>A0AAE3ZV76_9ACTN</name>
<evidence type="ECO:0000256" key="8">
    <source>
        <dbReference type="SAM" id="MobiDB-lite"/>
    </source>
</evidence>
<proteinExistence type="inferred from homology"/>
<dbReference type="InterPro" id="IPR018076">
    <property type="entry name" value="T2SS_GspF_dom"/>
</dbReference>
<feature type="transmembrane region" description="Helical" evidence="9">
    <location>
        <begin position="215"/>
        <end position="241"/>
    </location>
</feature>
<accession>A0AAE3ZV76</accession>
<keyword evidence="5 9" id="KW-0812">Transmembrane</keyword>
<dbReference type="PRINTS" id="PR00812">
    <property type="entry name" value="BCTERIALGSPF"/>
</dbReference>
<comment type="caution">
    <text evidence="11">The sequence shown here is derived from an EMBL/GenBank/DDBJ whole genome shotgun (WGS) entry which is preliminary data.</text>
</comment>
<dbReference type="InterPro" id="IPR003004">
    <property type="entry name" value="GspF/PilC"/>
</dbReference>
<comment type="similarity">
    <text evidence="2">Belongs to the GSP F family.</text>
</comment>
<protein>
    <submittedName>
        <fullName evidence="11">Type IV pilus assembly protein PilC</fullName>
    </submittedName>
</protein>
<evidence type="ECO:0000256" key="7">
    <source>
        <dbReference type="ARBA" id="ARBA00023136"/>
    </source>
</evidence>
<dbReference type="Proteomes" id="UP001183629">
    <property type="component" value="Unassembled WGS sequence"/>
</dbReference>
<evidence type="ECO:0000256" key="5">
    <source>
        <dbReference type="ARBA" id="ARBA00022692"/>
    </source>
</evidence>
<dbReference type="InterPro" id="IPR042094">
    <property type="entry name" value="T2SS_GspF_sf"/>
</dbReference>
<evidence type="ECO:0000256" key="3">
    <source>
        <dbReference type="ARBA" id="ARBA00022475"/>
    </source>
</evidence>
<dbReference type="PANTHER" id="PTHR30012:SF0">
    <property type="entry name" value="TYPE II SECRETION SYSTEM PROTEIN F-RELATED"/>
    <property type="match status" value="1"/>
</dbReference>
<evidence type="ECO:0000256" key="6">
    <source>
        <dbReference type="ARBA" id="ARBA00022989"/>
    </source>
</evidence>
<keyword evidence="4" id="KW-0997">Cell inner membrane</keyword>
<dbReference type="Gene3D" id="1.20.81.30">
    <property type="entry name" value="Type II secretion system (T2SS), domain F"/>
    <property type="match status" value="2"/>
</dbReference>
<dbReference type="RefSeq" id="WP_310421975.1">
    <property type="nucleotide sequence ID" value="NZ_JAVDYC010000001.1"/>
</dbReference>
<keyword evidence="3" id="KW-1003">Cell membrane</keyword>
<dbReference type="PANTHER" id="PTHR30012">
    <property type="entry name" value="GENERAL SECRETION PATHWAY PROTEIN"/>
    <property type="match status" value="1"/>
</dbReference>
<feature type="domain" description="Type II secretion system protein GspF" evidence="10">
    <location>
        <begin position="277"/>
        <end position="399"/>
    </location>
</feature>
<evidence type="ECO:0000256" key="9">
    <source>
        <dbReference type="SAM" id="Phobius"/>
    </source>
</evidence>
<evidence type="ECO:0000256" key="2">
    <source>
        <dbReference type="ARBA" id="ARBA00005745"/>
    </source>
</evidence>
<evidence type="ECO:0000259" key="10">
    <source>
        <dbReference type="Pfam" id="PF00482"/>
    </source>
</evidence>
<feature type="domain" description="Type II secretion system protein GspF" evidence="10">
    <location>
        <begin position="73"/>
        <end position="196"/>
    </location>
</feature>
<dbReference type="EMBL" id="JAVDYC010000001">
    <property type="protein sequence ID" value="MDR7326386.1"/>
    <property type="molecule type" value="Genomic_DNA"/>
</dbReference>
<evidence type="ECO:0000256" key="1">
    <source>
        <dbReference type="ARBA" id="ARBA00004429"/>
    </source>
</evidence>